<feature type="region of interest" description="Disordered" evidence="22">
    <location>
        <begin position="69"/>
        <end position="116"/>
    </location>
</feature>
<evidence type="ECO:0000256" key="9">
    <source>
        <dbReference type="ARBA" id="ARBA00022723"/>
    </source>
</evidence>
<dbReference type="InterPro" id="IPR014808">
    <property type="entry name" value="DNA_replication_fac_Dna2_N"/>
</dbReference>
<dbReference type="GO" id="GO:0000723">
    <property type="term" value="P:telomere maintenance"/>
    <property type="evidence" value="ECO:0007669"/>
    <property type="project" value="EnsemblFungi"/>
</dbReference>
<evidence type="ECO:0000256" key="8">
    <source>
        <dbReference type="ARBA" id="ARBA00022722"/>
    </source>
</evidence>
<dbReference type="GO" id="GO:0005737">
    <property type="term" value="C:cytoplasm"/>
    <property type="evidence" value="ECO:0007669"/>
    <property type="project" value="EnsemblFungi"/>
</dbReference>
<feature type="compositionally biased region" description="Polar residues" evidence="22">
    <location>
        <begin position="46"/>
        <end position="56"/>
    </location>
</feature>
<dbReference type="GO" id="GO:0032448">
    <property type="term" value="F:DNA hairpin binding"/>
    <property type="evidence" value="ECO:0007669"/>
    <property type="project" value="EnsemblFungi"/>
</dbReference>
<dbReference type="PANTHER" id="PTHR43788:SF8">
    <property type="entry name" value="DNA-BINDING PROTEIN SMUBP-2"/>
    <property type="match status" value="1"/>
</dbReference>
<dbReference type="InterPro" id="IPR050534">
    <property type="entry name" value="Coronavir_polyprotein_1ab"/>
</dbReference>
<evidence type="ECO:0000313" key="27">
    <source>
        <dbReference type="Proteomes" id="UP000005220"/>
    </source>
</evidence>
<evidence type="ECO:0000256" key="20">
    <source>
        <dbReference type="ARBA" id="ARBA00023268"/>
    </source>
</evidence>
<dbReference type="InterPro" id="IPR041677">
    <property type="entry name" value="DNA2/NAM7_AAA_11"/>
</dbReference>
<evidence type="ECO:0000256" key="21">
    <source>
        <dbReference type="ARBA" id="ARBA00047995"/>
    </source>
</evidence>
<keyword evidence="20" id="KW-0511">Multifunctional enzyme</keyword>
<dbReference type="Pfam" id="PF13087">
    <property type="entry name" value="AAA_12"/>
    <property type="match status" value="1"/>
</dbReference>
<feature type="region of interest" description="Disordered" evidence="22">
    <location>
        <begin position="1"/>
        <end position="56"/>
    </location>
</feature>
<feature type="domain" description="DNA2/NAM7 helicase helicase" evidence="24">
    <location>
        <begin position="1155"/>
        <end position="1222"/>
    </location>
</feature>
<keyword evidence="8" id="KW-0540">Nuclease</keyword>
<dbReference type="PANTHER" id="PTHR43788">
    <property type="entry name" value="DNA2/NAM7 HELICASE FAMILY MEMBER"/>
    <property type="match status" value="1"/>
</dbReference>
<gene>
    <name evidence="26" type="primary">KAFR0E02220</name>
    <name evidence="26" type="ORF">KAFR_0E02220</name>
</gene>
<evidence type="ECO:0000256" key="16">
    <source>
        <dbReference type="ARBA" id="ARBA00023014"/>
    </source>
</evidence>
<evidence type="ECO:0000256" key="3">
    <source>
        <dbReference type="ARBA" id="ARBA00007913"/>
    </source>
</evidence>
<feature type="compositionally biased region" description="Polar residues" evidence="22">
    <location>
        <begin position="69"/>
        <end position="81"/>
    </location>
</feature>
<evidence type="ECO:0000256" key="17">
    <source>
        <dbReference type="ARBA" id="ARBA00023125"/>
    </source>
</evidence>
<dbReference type="Pfam" id="PF13086">
    <property type="entry name" value="AAA_11"/>
    <property type="match status" value="2"/>
</dbReference>
<evidence type="ECO:0000259" key="23">
    <source>
        <dbReference type="Pfam" id="PF08696"/>
    </source>
</evidence>
<feature type="compositionally biased region" description="Basic and acidic residues" evidence="22">
    <location>
        <begin position="307"/>
        <end position="317"/>
    </location>
</feature>
<evidence type="ECO:0000256" key="2">
    <source>
        <dbReference type="ARBA" id="ARBA00004123"/>
    </source>
</evidence>
<evidence type="ECO:0000313" key="26">
    <source>
        <dbReference type="EMBL" id="CCF58375.1"/>
    </source>
</evidence>
<comment type="cofactor">
    <cofactor evidence="1">
        <name>[4Fe-4S] cluster</name>
        <dbReference type="ChEBI" id="CHEBI:49883"/>
    </cofactor>
</comment>
<dbReference type="GO" id="GO:0061849">
    <property type="term" value="F:telomeric G-quadruplex DNA binding"/>
    <property type="evidence" value="ECO:0007669"/>
    <property type="project" value="EnsemblFungi"/>
</dbReference>
<dbReference type="Gene3D" id="3.90.320.10">
    <property type="match status" value="1"/>
</dbReference>
<keyword evidence="15" id="KW-0408">Iron</keyword>
<protein>
    <recommendedName>
        <fullName evidence="5">DNA replication ATP-dependent helicase/nuclease DNA2</fullName>
        <ecNumber evidence="4">3.6.4.12</ecNumber>
    </recommendedName>
</protein>
<evidence type="ECO:0000256" key="22">
    <source>
        <dbReference type="SAM" id="MobiDB-lite"/>
    </source>
</evidence>
<dbReference type="GO" id="GO:0016887">
    <property type="term" value="F:ATP hydrolysis activity"/>
    <property type="evidence" value="ECO:0007669"/>
    <property type="project" value="RHEA"/>
</dbReference>
<keyword evidence="27" id="KW-1185">Reference proteome</keyword>
<evidence type="ECO:0000256" key="11">
    <source>
        <dbReference type="ARBA" id="ARBA00022763"/>
    </source>
</evidence>
<dbReference type="GO" id="GO:0000706">
    <property type="term" value="P:meiotic DNA double-strand break processing"/>
    <property type="evidence" value="ECO:0007669"/>
    <property type="project" value="EnsemblFungi"/>
</dbReference>
<keyword evidence="19" id="KW-0539">Nucleus</keyword>
<feature type="domain" description="DNA2/NAM7 helicase-like C-terminal" evidence="25">
    <location>
        <begin position="1232"/>
        <end position="1447"/>
    </location>
</feature>
<evidence type="ECO:0000256" key="6">
    <source>
        <dbReference type="ARBA" id="ARBA00022485"/>
    </source>
</evidence>
<feature type="region of interest" description="Disordered" evidence="22">
    <location>
        <begin position="300"/>
        <end position="319"/>
    </location>
</feature>
<comment type="similarity">
    <text evidence="3">Belongs to the DNA2/NAM7 helicase family.</text>
</comment>
<dbReference type="HOGENOM" id="CLU_001666_2_1_1"/>
<dbReference type="InterPro" id="IPR047187">
    <property type="entry name" value="SF1_C_Upf1"/>
</dbReference>
<keyword evidence="16" id="KW-0411">Iron-sulfur</keyword>
<dbReference type="GO" id="GO:0051539">
    <property type="term" value="F:4 iron, 4 sulfur cluster binding"/>
    <property type="evidence" value="ECO:0007669"/>
    <property type="project" value="UniProtKB-KW"/>
</dbReference>
<proteinExistence type="inferred from homology"/>
<evidence type="ECO:0000256" key="1">
    <source>
        <dbReference type="ARBA" id="ARBA00001966"/>
    </source>
</evidence>
<dbReference type="SUPFAM" id="SSF52540">
    <property type="entry name" value="P-loop containing nucleoside triphosphate hydrolases"/>
    <property type="match status" value="1"/>
</dbReference>
<evidence type="ECO:0000256" key="7">
    <source>
        <dbReference type="ARBA" id="ARBA00022705"/>
    </source>
</evidence>
<dbReference type="GO" id="GO:0033314">
    <property type="term" value="P:mitotic DNA replication checkpoint signaling"/>
    <property type="evidence" value="ECO:0007669"/>
    <property type="project" value="EnsemblFungi"/>
</dbReference>
<dbReference type="GO" id="GO:0017108">
    <property type="term" value="F:5'-flap endonuclease activity"/>
    <property type="evidence" value="ECO:0007669"/>
    <property type="project" value="EnsemblFungi"/>
</dbReference>
<dbReference type="InterPro" id="IPR011604">
    <property type="entry name" value="PDDEXK-like_dom_sf"/>
</dbReference>
<comment type="subcellular location">
    <subcellularLocation>
        <location evidence="2">Nucleus</location>
    </subcellularLocation>
</comment>
<keyword evidence="9" id="KW-0479">Metal-binding</keyword>
<dbReference type="GO" id="GO:0006273">
    <property type="term" value="P:lagging strand elongation"/>
    <property type="evidence" value="ECO:0007669"/>
    <property type="project" value="EnsemblFungi"/>
</dbReference>
<evidence type="ECO:0000256" key="15">
    <source>
        <dbReference type="ARBA" id="ARBA00023004"/>
    </source>
</evidence>
<organism evidence="26 27">
    <name type="scientific">Kazachstania africana (strain ATCC 22294 / BCRC 22015 / CBS 2517 / CECT 1963 / NBRC 1671 / NRRL Y-8276)</name>
    <name type="common">Yeast</name>
    <name type="synonym">Kluyveromyces africanus</name>
    <dbReference type="NCBI Taxonomy" id="1071382"/>
    <lineage>
        <taxon>Eukaryota</taxon>
        <taxon>Fungi</taxon>
        <taxon>Dikarya</taxon>
        <taxon>Ascomycota</taxon>
        <taxon>Saccharomycotina</taxon>
        <taxon>Saccharomycetes</taxon>
        <taxon>Saccharomycetales</taxon>
        <taxon>Saccharomycetaceae</taxon>
        <taxon>Kazachstania</taxon>
    </lineage>
</organism>
<evidence type="ECO:0000256" key="18">
    <source>
        <dbReference type="ARBA" id="ARBA00023204"/>
    </source>
</evidence>
<keyword evidence="6" id="KW-0004">4Fe-4S</keyword>
<keyword evidence="13" id="KW-0347">Helicase</keyword>
<feature type="compositionally biased region" description="Basic and acidic residues" evidence="22">
    <location>
        <begin position="16"/>
        <end position="27"/>
    </location>
</feature>
<dbReference type="FunCoup" id="H2AVH5">
    <property type="interactions" value="618"/>
</dbReference>
<evidence type="ECO:0000256" key="14">
    <source>
        <dbReference type="ARBA" id="ARBA00022840"/>
    </source>
</evidence>
<keyword evidence="10" id="KW-0547">Nucleotide-binding</keyword>
<dbReference type="InterPro" id="IPR026851">
    <property type="entry name" value="Dna2/JHS1_DEXXQ-box"/>
</dbReference>
<feature type="compositionally biased region" description="Basic and acidic residues" evidence="22">
    <location>
        <begin position="88"/>
        <end position="100"/>
    </location>
</feature>
<dbReference type="Pfam" id="PF08696">
    <property type="entry name" value="Dna2"/>
    <property type="match status" value="1"/>
</dbReference>
<accession>H2AVH5</accession>
<sequence length="1520" mass="172095">MPKTPERRRISTQARLIEHERNKDQKLNKKSNTSVSRRKTKYQFAPINNLNSKETVPQTILKSISVSQIRNSAGSKNTTLSPKAKKQKISDNSKTTKDIPIKSNQDTSFPKSSVEKLQGPLEEVIWKYSPNKKEVSDKSYSPKDHSDDIISTDILQNPSSTPIAATRWRTVVNFTNMKDHDHFAKSPSSTGVKVASRTKSASETDKEVFRDIDDILNDIEGDIRSKSEAVRLSTFPSSPSETTADIINAKNVAKDAQPSELLENSSEDDSLMDLLAKKDTSQGALPKGHTTTVVYKKNEGASITTRPDTDPNSKISEKPSISVPYVNKAEGNTSKMALGEVHLISHDMSNSASNNSGTTKFLLKQSGSQSDETDEEMSDASLLEDLDIFKLEQRERKSAMTEQPNKFERYQKLAHSVVARKGVVRLVVLNSVERELTNIGKQKILTCIDEYGKKSSVILRNPWVYLDFDEGDIIHIVEGKDASNKRLLSDDRDPTTNRVNDNLLVLNPDILVSATTVGKSVQCMRSSVLDNFFQDPRGEPSLPMTIGNIVHELLQSALKYRCSNTSITLEYLSECLDSLLEAYSFAIIVCDKTIEEVREEILNTHVHNILKFLHDNVKEDNYGNYVLISGARTTEPISISNVIDIEENIWSPVYGLKGFLDATVEAHVKNKKYIVPMEVKTGKSRSISYEVQGLIYTLLLNDRYEMPVDFFLMYYTRDTQMTKFPRILNSIKHLLMARNKLVTSIKHRIGVVATKERINFQLPPLLRDSYCDICVSKPTCMVLNKLIDGGEAGSSGISEEEFNTLTDHLGPNLGRYKEFFLKCNDLISKEESSLTSINQEIFMVDPKTRESLNGRCISGLMIDSIKKDRKSQLYFYKFVRKGVEDENISMLNSQINNHDMIIVSDESGHFALCQGNAVDITKNSITISTRRKLLNNKLTNYMTEQTSIKSMFDPSIDESTTIQGQNSVTFRIDKNDIHQNLSNARFNILNLFLPSIKSGDFATERETTGEIRCLKKSEGGDERMRKLLIDNEPPKFIPNNEAIPFVWDADRTDLNVDQKQAIDKVLRAQDYALILGMPGTGKTTVIAEIIKILVSNNKKILLTSYTHSAVDNILLKLLDSNISIVRLGSRRNIHPKAQHLIPDYVSLESHKTFLKLINNMSVVATTCLGIKDILFSMRQEDFDYVILDEASQVSMPIALGPIRFAEKFILVGDHYQLPPLIKNAYAKIDGGLENSLFKTLCENRPESMVELTYQYRMCGDIVKLSNFLIYNDKLKCGNDAVKNQRLKFEDLERVRRYHHLLNFDGWLYNILDPNRKVMFLNYDTNNPDIVERIENENITNIGEIEIIKQCVEGMRVSGINCENIGVMTLYRAQLRLLKKEFRNKEKFSDLEILTADQFQGRDKDCIIISMVRCNSDRNGGSLLRELRRVNVAMTRAKSKLIIVGSKKTIGSVKEINSFINMLGANGWIYELPADVFNIYKFPQEDKASTQHCARKVTIRPIDSNSRFLKDKPITKQTLEF</sequence>
<dbReference type="STRING" id="1071382.H2AVH5"/>
<dbReference type="GO" id="GO:0005524">
    <property type="term" value="F:ATP binding"/>
    <property type="evidence" value="ECO:0007669"/>
    <property type="project" value="UniProtKB-KW"/>
</dbReference>
<keyword evidence="17" id="KW-0238">DNA-binding</keyword>
<dbReference type="EC" id="3.6.4.12" evidence="4"/>
<dbReference type="CDD" id="cd18808">
    <property type="entry name" value="SF1_C_Upf1"/>
    <property type="match status" value="1"/>
</dbReference>
<dbReference type="GO" id="GO:0043539">
    <property type="term" value="F:protein serine/threonine kinase activator activity"/>
    <property type="evidence" value="ECO:0007669"/>
    <property type="project" value="EnsemblFungi"/>
</dbReference>
<dbReference type="eggNOG" id="KOG1805">
    <property type="taxonomic scope" value="Eukaryota"/>
</dbReference>
<dbReference type="GO" id="GO:0005634">
    <property type="term" value="C:nucleus"/>
    <property type="evidence" value="ECO:0007669"/>
    <property type="project" value="UniProtKB-SubCell"/>
</dbReference>
<evidence type="ECO:0000256" key="10">
    <source>
        <dbReference type="ARBA" id="ARBA00022741"/>
    </source>
</evidence>
<keyword evidence="12" id="KW-0378">Hydrolase</keyword>
<keyword evidence="18" id="KW-0234">DNA repair</keyword>
<keyword evidence="14" id="KW-0067">ATP-binding</keyword>
<dbReference type="GO" id="GO:0000014">
    <property type="term" value="F:single-stranded DNA endodeoxyribonuclease activity"/>
    <property type="evidence" value="ECO:0007669"/>
    <property type="project" value="EnsemblFungi"/>
</dbReference>
<evidence type="ECO:0000256" key="5">
    <source>
        <dbReference type="ARBA" id="ARBA00021516"/>
    </source>
</evidence>
<dbReference type="GO" id="GO:0000781">
    <property type="term" value="C:chromosome, telomeric region"/>
    <property type="evidence" value="ECO:0007669"/>
    <property type="project" value="EnsemblFungi"/>
</dbReference>
<evidence type="ECO:0000259" key="24">
    <source>
        <dbReference type="Pfam" id="PF13086"/>
    </source>
</evidence>
<dbReference type="FunFam" id="3.40.50.300:FF:000721">
    <property type="entry name" value="DNA replication ATP-dependent helicase/nuclease DNA2"/>
    <property type="match status" value="1"/>
</dbReference>
<dbReference type="RefSeq" id="XP_003957510.1">
    <property type="nucleotide sequence ID" value="XM_003957461.1"/>
</dbReference>
<comment type="catalytic activity">
    <reaction evidence="21">
        <text>ATP + H2O = ADP + phosphate + H(+)</text>
        <dbReference type="Rhea" id="RHEA:13065"/>
        <dbReference type="ChEBI" id="CHEBI:15377"/>
        <dbReference type="ChEBI" id="CHEBI:15378"/>
        <dbReference type="ChEBI" id="CHEBI:30616"/>
        <dbReference type="ChEBI" id="CHEBI:43474"/>
        <dbReference type="ChEBI" id="CHEBI:456216"/>
        <dbReference type="EC" id="3.6.4.12"/>
    </reaction>
</comment>
<evidence type="ECO:0000256" key="4">
    <source>
        <dbReference type="ARBA" id="ARBA00012551"/>
    </source>
</evidence>
<evidence type="ECO:0000259" key="25">
    <source>
        <dbReference type="Pfam" id="PF13087"/>
    </source>
</evidence>
<feature type="domain" description="DNA2/NAM7 helicase helicase" evidence="24">
    <location>
        <begin position="1054"/>
        <end position="1140"/>
    </location>
</feature>
<dbReference type="CDD" id="cd18041">
    <property type="entry name" value="DEXXQc_DNA2"/>
    <property type="match status" value="1"/>
</dbReference>
<evidence type="ECO:0000256" key="13">
    <source>
        <dbReference type="ARBA" id="ARBA00022806"/>
    </source>
</evidence>
<dbReference type="Gene3D" id="3.40.50.300">
    <property type="entry name" value="P-loop containing nucleotide triphosphate hydrolases"/>
    <property type="match status" value="3"/>
</dbReference>
<dbReference type="GeneID" id="13883033"/>
<dbReference type="KEGG" id="kaf:KAFR_0E02220"/>
<dbReference type="GO" id="GO:0000400">
    <property type="term" value="F:four-way junction DNA binding"/>
    <property type="evidence" value="ECO:0007669"/>
    <property type="project" value="EnsemblFungi"/>
</dbReference>
<evidence type="ECO:0000256" key="19">
    <source>
        <dbReference type="ARBA" id="ARBA00023242"/>
    </source>
</evidence>
<reference evidence="26 27" key="1">
    <citation type="journal article" date="2011" name="Proc. Natl. Acad. Sci. U.S.A.">
        <title>Evolutionary erosion of yeast sex chromosomes by mating-type switching accidents.</title>
        <authorList>
            <person name="Gordon J.L."/>
            <person name="Armisen D."/>
            <person name="Proux-Wera E."/>
            <person name="Oheigeartaigh S.S."/>
            <person name="Byrne K.P."/>
            <person name="Wolfe K.H."/>
        </authorList>
    </citation>
    <scope>NUCLEOTIDE SEQUENCE [LARGE SCALE GENOMIC DNA]</scope>
    <source>
        <strain evidence="27">ATCC 22294 / BCRC 22015 / CBS 2517 / CECT 1963 / NBRC 1671 / NRRL Y-8276</strain>
    </source>
</reference>
<name>H2AVH5_KAZAF</name>
<dbReference type="InterPro" id="IPR041679">
    <property type="entry name" value="DNA2/NAM7-like_C"/>
</dbReference>
<evidence type="ECO:0000256" key="12">
    <source>
        <dbReference type="ARBA" id="ARBA00022801"/>
    </source>
</evidence>
<dbReference type="GO" id="GO:0017116">
    <property type="term" value="F:single-stranded DNA helicase activity"/>
    <property type="evidence" value="ECO:0007669"/>
    <property type="project" value="EnsemblFungi"/>
</dbReference>
<feature type="domain" description="DNA replication factor Dna2 N-terminal" evidence="23">
    <location>
        <begin position="449"/>
        <end position="666"/>
    </location>
</feature>
<keyword evidence="11" id="KW-0227">DNA damage</keyword>
<dbReference type="EMBL" id="HE650825">
    <property type="protein sequence ID" value="CCF58375.1"/>
    <property type="molecule type" value="Genomic_DNA"/>
</dbReference>
<keyword evidence="7" id="KW-0235">DNA replication</keyword>
<dbReference type="GO" id="GO:0043139">
    <property type="term" value="F:5'-3' DNA helicase activity"/>
    <property type="evidence" value="ECO:0007669"/>
    <property type="project" value="EnsemblFungi"/>
</dbReference>
<dbReference type="InterPro" id="IPR027417">
    <property type="entry name" value="P-loop_NTPase"/>
</dbReference>
<dbReference type="GO" id="GO:0046872">
    <property type="term" value="F:metal ion binding"/>
    <property type="evidence" value="ECO:0007669"/>
    <property type="project" value="UniProtKB-KW"/>
</dbReference>
<dbReference type="OrthoDB" id="6513042at2759"/>
<dbReference type="GO" id="GO:0035861">
    <property type="term" value="C:site of double-strand break"/>
    <property type="evidence" value="ECO:0007669"/>
    <property type="project" value="EnsemblFungi"/>
</dbReference>
<feature type="compositionally biased region" description="Polar residues" evidence="22">
    <location>
        <begin position="102"/>
        <end position="111"/>
    </location>
</feature>
<dbReference type="Proteomes" id="UP000005220">
    <property type="component" value="Chromosome 5"/>
</dbReference>
<dbReference type="InParanoid" id="H2AVH5"/>